<accession>A0A4P9Z1Z4</accession>
<proteinExistence type="predicted"/>
<evidence type="ECO:0000313" key="3">
    <source>
        <dbReference type="EMBL" id="RKP26365.1"/>
    </source>
</evidence>
<dbReference type="EMBL" id="KZ989444">
    <property type="protein sequence ID" value="RKP26365.1"/>
    <property type="molecule type" value="Genomic_DNA"/>
</dbReference>
<sequence length="108" mass="10800">MASLLLLLLPERASLSLARTFGACTHGHVRRLAACCAYSLPVRPRPAAASFGAAKCYGGSSGIARESRSTGSACAAAARTEAPAAAARDSSTGPGLDVPAGAKRASWA</sequence>
<feature type="chain" id="PRO_5020366780" description="Secreted protein" evidence="2">
    <location>
        <begin position="19"/>
        <end position="108"/>
    </location>
</feature>
<feature type="signal peptide" evidence="2">
    <location>
        <begin position="1"/>
        <end position="18"/>
    </location>
</feature>
<feature type="region of interest" description="Disordered" evidence="1">
    <location>
        <begin position="83"/>
        <end position="108"/>
    </location>
</feature>
<evidence type="ECO:0000313" key="4">
    <source>
        <dbReference type="Proteomes" id="UP000278143"/>
    </source>
</evidence>
<feature type="compositionally biased region" description="Low complexity" evidence="1">
    <location>
        <begin position="83"/>
        <end position="92"/>
    </location>
</feature>
<name>A0A4P9Z1Z4_9FUNG</name>
<evidence type="ECO:0008006" key="5">
    <source>
        <dbReference type="Google" id="ProtNLM"/>
    </source>
</evidence>
<evidence type="ECO:0000256" key="2">
    <source>
        <dbReference type="SAM" id="SignalP"/>
    </source>
</evidence>
<dbReference type="Proteomes" id="UP000278143">
    <property type="component" value="Unassembled WGS sequence"/>
</dbReference>
<gene>
    <name evidence="3" type="ORF">SYNPS1DRAFT_27942</name>
</gene>
<reference evidence="4" key="1">
    <citation type="journal article" date="2018" name="Nat. Microbiol.">
        <title>Leveraging single-cell genomics to expand the fungal tree of life.</title>
        <authorList>
            <person name="Ahrendt S.R."/>
            <person name="Quandt C.A."/>
            <person name="Ciobanu D."/>
            <person name="Clum A."/>
            <person name="Salamov A."/>
            <person name="Andreopoulos B."/>
            <person name="Cheng J.F."/>
            <person name="Woyke T."/>
            <person name="Pelin A."/>
            <person name="Henrissat B."/>
            <person name="Reynolds N.K."/>
            <person name="Benny G.L."/>
            <person name="Smith M.E."/>
            <person name="James T.Y."/>
            <person name="Grigoriev I.V."/>
        </authorList>
    </citation>
    <scope>NUCLEOTIDE SEQUENCE [LARGE SCALE GENOMIC DNA]</scope>
    <source>
        <strain evidence="4">Benny S71-1</strain>
    </source>
</reference>
<dbReference type="AlphaFoldDB" id="A0A4P9Z1Z4"/>
<evidence type="ECO:0000256" key="1">
    <source>
        <dbReference type="SAM" id="MobiDB-lite"/>
    </source>
</evidence>
<keyword evidence="2" id="KW-0732">Signal</keyword>
<organism evidence="3 4">
    <name type="scientific">Syncephalis pseudoplumigaleata</name>
    <dbReference type="NCBI Taxonomy" id="1712513"/>
    <lineage>
        <taxon>Eukaryota</taxon>
        <taxon>Fungi</taxon>
        <taxon>Fungi incertae sedis</taxon>
        <taxon>Zoopagomycota</taxon>
        <taxon>Zoopagomycotina</taxon>
        <taxon>Zoopagomycetes</taxon>
        <taxon>Zoopagales</taxon>
        <taxon>Piptocephalidaceae</taxon>
        <taxon>Syncephalis</taxon>
    </lineage>
</organism>
<keyword evidence="4" id="KW-1185">Reference proteome</keyword>
<protein>
    <recommendedName>
        <fullName evidence="5">Secreted protein</fullName>
    </recommendedName>
</protein>